<feature type="transmembrane region" description="Helical" evidence="1">
    <location>
        <begin position="76"/>
        <end position="96"/>
    </location>
</feature>
<name>E1ZDA0_CHLVA</name>
<dbReference type="RefSeq" id="XP_005848286.1">
    <property type="nucleotide sequence ID" value="XM_005848224.1"/>
</dbReference>
<protein>
    <recommendedName>
        <fullName evidence="2">Phosphatidic acid phosphatase type 2/haloperoxidase domain-containing protein</fullName>
    </recommendedName>
</protein>
<reference evidence="3 4" key="1">
    <citation type="journal article" date="2010" name="Plant Cell">
        <title>The Chlorella variabilis NC64A genome reveals adaptation to photosymbiosis, coevolution with viruses, and cryptic sex.</title>
        <authorList>
            <person name="Blanc G."/>
            <person name="Duncan G."/>
            <person name="Agarkova I."/>
            <person name="Borodovsky M."/>
            <person name="Gurnon J."/>
            <person name="Kuo A."/>
            <person name="Lindquist E."/>
            <person name="Lucas S."/>
            <person name="Pangilinan J."/>
            <person name="Polle J."/>
            <person name="Salamov A."/>
            <person name="Terry A."/>
            <person name="Yamada T."/>
            <person name="Dunigan D.D."/>
            <person name="Grigoriev I.V."/>
            <person name="Claverie J.M."/>
            <person name="Van Etten J.L."/>
        </authorList>
    </citation>
    <scope>NUCLEOTIDE SEQUENCE [LARGE SCALE GENOMIC DNA]</scope>
    <source>
        <strain evidence="3 4">NC64A</strain>
    </source>
</reference>
<evidence type="ECO:0000259" key="2">
    <source>
        <dbReference type="Pfam" id="PF01569"/>
    </source>
</evidence>
<proteinExistence type="predicted"/>
<sequence length="177" mass="18654">MLGLCGWAAVAAAALQTRQPRLIQALGTSALAYGLGGGAIRHGDPLLVDALKHAFHRARPADYPTSFAFPSGHTTAATFICGTLLFVLLPLAVQALEEQQREQRLQPGVWLQQAAGWLEESRWWLWGAAVLLTAASRVAADAHWCSDTLAGACLGVALTAGTLQLCTRQAAGDGNGR</sequence>
<dbReference type="OrthoDB" id="515378at2759"/>
<keyword evidence="1" id="KW-1133">Transmembrane helix</keyword>
<evidence type="ECO:0000313" key="3">
    <source>
        <dbReference type="EMBL" id="EFN56184.1"/>
    </source>
</evidence>
<dbReference type="Gene3D" id="1.20.144.10">
    <property type="entry name" value="Phosphatidic acid phosphatase type 2/haloperoxidase"/>
    <property type="match status" value="1"/>
</dbReference>
<dbReference type="PANTHER" id="PTHR14969">
    <property type="entry name" value="SPHINGOSINE-1-PHOSPHATE PHOSPHOHYDROLASE"/>
    <property type="match status" value="1"/>
</dbReference>
<keyword evidence="1" id="KW-0472">Membrane</keyword>
<dbReference type="InterPro" id="IPR036938">
    <property type="entry name" value="PAP2/HPO_sf"/>
</dbReference>
<dbReference type="KEGG" id="cvr:CHLNCDRAFT_144912"/>
<dbReference type="GO" id="GO:0042392">
    <property type="term" value="F:sphingosine-1-phosphate phosphatase activity"/>
    <property type="evidence" value="ECO:0007669"/>
    <property type="project" value="TreeGrafter"/>
</dbReference>
<keyword evidence="1" id="KW-0812">Transmembrane</keyword>
<dbReference type="InterPro" id="IPR000326">
    <property type="entry name" value="PAP2/HPO"/>
</dbReference>
<dbReference type="Proteomes" id="UP000008141">
    <property type="component" value="Unassembled WGS sequence"/>
</dbReference>
<keyword evidence="4" id="KW-1185">Reference proteome</keyword>
<dbReference type="AlphaFoldDB" id="E1ZDA0"/>
<dbReference type="GeneID" id="17355538"/>
<feature type="domain" description="Phosphatidic acid phosphatase type 2/haloperoxidase" evidence="2">
    <location>
        <begin position="47"/>
        <end position="165"/>
    </location>
</feature>
<dbReference type="Pfam" id="PF01569">
    <property type="entry name" value="PAP2"/>
    <property type="match status" value="1"/>
</dbReference>
<dbReference type="SUPFAM" id="SSF48317">
    <property type="entry name" value="Acid phosphatase/Vanadium-dependent haloperoxidase"/>
    <property type="match status" value="1"/>
</dbReference>
<dbReference type="InParanoid" id="E1ZDA0"/>
<gene>
    <name evidence="3" type="ORF">CHLNCDRAFT_144912</name>
</gene>
<evidence type="ECO:0000256" key="1">
    <source>
        <dbReference type="SAM" id="Phobius"/>
    </source>
</evidence>
<organism evidence="4">
    <name type="scientific">Chlorella variabilis</name>
    <name type="common">Green alga</name>
    <dbReference type="NCBI Taxonomy" id="554065"/>
    <lineage>
        <taxon>Eukaryota</taxon>
        <taxon>Viridiplantae</taxon>
        <taxon>Chlorophyta</taxon>
        <taxon>core chlorophytes</taxon>
        <taxon>Trebouxiophyceae</taxon>
        <taxon>Chlorellales</taxon>
        <taxon>Chlorellaceae</taxon>
        <taxon>Chlorella clade</taxon>
        <taxon>Chlorella</taxon>
    </lineage>
</organism>
<dbReference type="PANTHER" id="PTHR14969:SF13">
    <property type="entry name" value="AT30094P"/>
    <property type="match status" value="1"/>
</dbReference>
<accession>E1ZDA0</accession>
<evidence type="ECO:0000313" key="4">
    <source>
        <dbReference type="Proteomes" id="UP000008141"/>
    </source>
</evidence>
<dbReference type="EMBL" id="GL433842">
    <property type="protein sequence ID" value="EFN56184.1"/>
    <property type="molecule type" value="Genomic_DNA"/>
</dbReference>